<evidence type="ECO:0000256" key="3">
    <source>
        <dbReference type="SAM" id="MobiDB-lite"/>
    </source>
</evidence>
<dbReference type="Gene3D" id="3.60.20.30">
    <property type="entry name" value="(Glycosyl)asparaginase"/>
    <property type="match status" value="1"/>
</dbReference>
<feature type="region of interest" description="Disordered" evidence="3">
    <location>
        <begin position="576"/>
        <end position="602"/>
    </location>
</feature>
<dbReference type="FunFam" id="3.60.20.30:FF:000007">
    <property type="entry name" value="Similar to threonine aspartase"/>
    <property type="match status" value="1"/>
</dbReference>
<feature type="compositionally biased region" description="Low complexity" evidence="3">
    <location>
        <begin position="242"/>
        <end position="255"/>
    </location>
</feature>
<dbReference type="AlphaFoldDB" id="A0A9P4QCH6"/>
<dbReference type="OrthoDB" id="77601at2759"/>
<evidence type="ECO:0000313" key="5">
    <source>
        <dbReference type="Proteomes" id="UP000799441"/>
    </source>
</evidence>
<evidence type="ECO:0000256" key="2">
    <source>
        <dbReference type="PIRSR" id="PIRSR600246-3"/>
    </source>
</evidence>
<dbReference type="Proteomes" id="UP000799441">
    <property type="component" value="Unassembled WGS sequence"/>
</dbReference>
<comment type="caution">
    <text evidence="4">The sequence shown here is derived from an EMBL/GenBank/DDBJ whole genome shotgun (WGS) entry which is preliminary data.</text>
</comment>
<protein>
    <submittedName>
        <fullName evidence="4">N-terminal nucleophile aminohydrolase</fullName>
    </submittedName>
</protein>
<dbReference type="Pfam" id="PF01112">
    <property type="entry name" value="Asparaginase_2"/>
    <property type="match status" value="2"/>
</dbReference>
<name>A0A9P4QCH6_9PEZI</name>
<accession>A0A9P4QCH6</accession>
<dbReference type="GO" id="GO:0005737">
    <property type="term" value="C:cytoplasm"/>
    <property type="evidence" value="ECO:0007669"/>
    <property type="project" value="TreeGrafter"/>
</dbReference>
<reference evidence="4" key="1">
    <citation type="journal article" date="2020" name="Stud. Mycol.">
        <title>101 Dothideomycetes genomes: a test case for predicting lifestyles and emergence of pathogens.</title>
        <authorList>
            <person name="Haridas S."/>
            <person name="Albert R."/>
            <person name="Binder M."/>
            <person name="Bloem J."/>
            <person name="Labutti K."/>
            <person name="Salamov A."/>
            <person name="Andreopoulos B."/>
            <person name="Baker S."/>
            <person name="Barry K."/>
            <person name="Bills G."/>
            <person name="Bluhm B."/>
            <person name="Cannon C."/>
            <person name="Castanera R."/>
            <person name="Culley D."/>
            <person name="Daum C."/>
            <person name="Ezra D."/>
            <person name="Gonzalez J."/>
            <person name="Henrissat B."/>
            <person name="Kuo A."/>
            <person name="Liang C."/>
            <person name="Lipzen A."/>
            <person name="Lutzoni F."/>
            <person name="Magnuson J."/>
            <person name="Mondo S."/>
            <person name="Nolan M."/>
            <person name="Ohm R."/>
            <person name="Pangilinan J."/>
            <person name="Park H.-J."/>
            <person name="Ramirez L."/>
            <person name="Alfaro M."/>
            <person name="Sun H."/>
            <person name="Tritt A."/>
            <person name="Yoshinaga Y."/>
            <person name="Zwiers L.-H."/>
            <person name="Turgeon B."/>
            <person name="Goodwin S."/>
            <person name="Spatafora J."/>
            <person name="Crous P."/>
            <person name="Grigoriev I."/>
        </authorList>
    </citation>
    <scope>NUCLEOTIDE SEQUENCE</scope>
    <source>
        <strain evidence="4">CBS 116435</strain>
    </source>
</reference>
<dbReference type="InterPro" id="IPR029055">
    <property type="entry name" value="Ntn_hydrolases_N"/>
</dbReference>
<dbReference type="EMBL" id="MU003774">
    <property type="protein sequence ID" value="KAF2723864.1"/>
    <property type="molecule type" value="Genomic_DNA"/>
</dbReference>
<evidence type="ECO:0000256" key="1">
    <source>
        <dbReference type="PIRSR" id="PIRSR600246-1"/>
    </source>
</evidence>
<dbReference type="GO" id="GO:0051604">
    <property type="term" value="P:protein maturation"/>
    <property type="evidence" value="ECO:0007669"/>
    <property type="project" value="TreeGrafter"/>
</dbReference>
<organism evidence="4 5">
    <name type="scientific">Polychaeton citri CBS 116435</name>
    <dbReference type="NCBI Taxonomy" id="1314669"/>
    <lineage>
        <taxon>Eukaryota</taxon>
        <taxon>Fungi</taxon>
        <taxon>Dikarya</taxon>
        <taxon>Ascomycota</taxon>
        <taxon>Pezizomycotina</taxon>
        <taxon>Dothideomycetes</taxon>
        <taxon>Dothideomycetidae</taxon>
        <taxon>Capnodiales</taxon>
        <taxon>Capnodiaceae</taxon>
        <taxon>Polychaeton</taxon>
    </lineage>
</organism>
<feature type="compositionally biased region" description="Basic residues" evidence="3">
    <location>
        <begin position="291"/>
        <end position="300"/>
    </location>
</feature>
<feature type="compositionally biased region" description="Polar residues" evidence="3">
    <location>
        <begin position="576"/>
        <end position="587"/>
    </location>
</feature>
<proteinExistence type="predicted"/>
<feature type="active site" description="Nucleophile" evidence="1">
    <location>
        <position position="417"/>
    </location>
</feature>
<dbReference type="PANTHER" id="PTHR10188">
    <property type="entry name" value="L-ASPARAGINASE"/>
    <property type="match status" value="1"/>
</dbReference>
<dbReference type="InterPro" id="IPR000246">
    <property type="entry name" value="Peptidase_T2"/>
</dbReference>
<feature type="region of interest" description="Disordered" evidence="3">
    <location>
        <begin position="228"/>
        <end position="318"/>
    </location>
</feature>
<feature type="region of interest" description="Disordered" evidence="3">
    <location>
        <begin position="380"/>
        <end position="412"/>
    </location>
</feature>
<dbReference type="PANTHER" id="PTHR10188:SF8">
    <property type="entry name" value="THREONINE ASPARTASE 1"/>
    <property type="match status" value="1"/>
</dbReference>
<keyword evidence="5" id="KW-1185">Reference proteome</keyword>
<sequence>MFSSRKSKKGELACIFVHAGAGYHSHQNEHIHLQACNDAAKTGMRVLQTGGSAVDAIEMAIKVLEDREITNAGYGSNLAMDGVVECDAIVVDHFGRSGGAGAVAQITNPISLARLLLDHSSQQLTLRRVPPNLLVGQGATDFAHEQGMAVMPHDRLISPAARERWKRWTRDLRIAEQKEREAEAYIRYRVSPPPEDDSDNPDHHGLTAESERLRHAHTAALLAGLHNEAQPVSPPPSDDRQAILSHSPASSLPHSQETALPPPYETHTPAPESDMAHADRFGPPGLEDARRHRSSPRPRKIPTPLAFSTAGNTDGGCPVRNDPYMAFNKDFHEEEDSTLQSLSDGRFRAVKLRGSHDGSSAEDAEDEALTNDLQRLSALSITDTGETTNHDVLETSESIRSKRSHPREGSEDLISDTVGAIAIDIYGNIACGASSGGIGMKHRGRIGPAALNGVGAAVIPISPDDEDRTSVATVTSGTGEHMGTTMAASTCSERIFSSTRISSKGTLEDCIEDEALRGFIEKDFMGHRSVQKSSSVGAIGLLTVKKTKDGVSLYYAHNTDSFALASMHADEPQPLCTMSRNKGSGTIAQGGRPIRNRQYKKR</sequence>
<dbReference type="SUPFAM" id="SSF56235">
    <property type="entry name" value="N-terminal nucleophile aminohydrolases (Ntn hydrolases)"/>
    <property type="match status" value="1"/>
</dbReference>
<dbReference type="CDD" id="cd04514">
    <property type="entry name" value="Taspase1_like"/>
    <property type="match status" value="2"/>
</dbReference>
<feature type="region of interest" description="Disordered" evidence="3">
    <location>
        <begin position="185"/>
        <end position="206"/>
    </location>
</feature>
<dbReference type="InterPro" id="IPR037464">
    <property type="entry name" value="Taspase1"/>
</dbReference>
<feature type="site" description="Cleavage; by autolysis" evidence="2">
    <location>
        <begin position="416"/>
        <end position="417"/>
    </location>
</feature>
<feature type="compositionally biased region" description="Basic and acidic residues" evidence="3">
    <location>
        <begin position="388"/>
        <end position="410"/>
    </location>
</feature>
<evidence type="ECO:0000313" key="4">
    <source>
        <dbReference type="EMBL" id="KAF2723864.1"/>
    </source>
</evidence>
<dbReference type="GO" id="GO:0004298">
    <property type="term" value="F:threonine-type endopeptidase activity"/>
    <property type="evidence" value="ECO:0007669"/>
    <property type="project" value="InterPro"/>
</dbReference>
<gene>
    <name evidence="4" type="ORF">K431DRAFT_8959</name>
</gene>